<dbReference type="Pfam" id="PF07584">
    <property type="entry name" value="BatA"/>
    <property type="match status" value="1"/>
</dbReference>
<dbReference type="RefSeq" id="WP_252444567.1">
    <property type="nucleotide sequence ID" value="NZ_JAGSOV010000069.1"/>
</dbReference>
<dbReference type="PANTHER" id="PTHR22550">
    <property type="entry name" value="SPORE GERMINATION PROTEIN"/>
    <property type="match status" value="1"/>
</dbReference>
<dbReference type="InterPro" id="IPR036465">
    <property type="entry name" value="vWFA_dom_sf"/>
</dbReference>
<dbReference type="InterPro" id="IPR024163">
    <property type="entry name" value="Aerotolerance_reg_N"/>
</dbReference>
<reference evidence="7" key="1">
    <citation type="submission" date="2021-04" db="EMBL/GenBank/DDBJ databases">
        <title>Pseudonocardia sp. nov., isolated from sandy soil of mangrove forest.</title>
        <authorList>
            <person name="Zan Z."/>
            <person name="Huang R."/>
            <person name="Liu W."/>
        </authorList>
    </citation>
    <scope>NUCLEOTIDE SEQUENCE</scope>
    <source>
        <strain evidence="7">S2-4</strain>
    </source>
</reference>
<dbReference type="InterPro" id="IPR002035">
    <property type="entry name" value="VWF_A"/>
</dbReference>
<dbReference type="PANTHER" id="PTHR22550:SF5">
    <property type="entry name" value="LEUCINE ZIPPER PROTEIN 4"/>
    <property type="match status" value="1"/>
</dbReference>
<proteinExistence type="predicted"/>
<gene>
    <name evidence="7" type="ORF">KDL28_31840</name>
</gene>
<keyword evidence="8" id="KW-1185">Reference proteome</keyword>
<evidence type="ECO:0000256" key="1">
    <source>
        <dbReference type="ARBA" id="ARBA00022475"/>
    </source>
</evidence>
<protein>
    <submittedName>
        <fullName evidence="7">VWA domain-containing protein</fullName>
    </submittedName>
</protein>
<evidence type="ECO:0000256" key="2">
    <source>
        <dbReference type="ARBA" id="ARBA00022692"/>
    </source>
</evidence>
<dbReference type="InterPro" id="IPR050768">
    <property type="entry name" value="UPF0353/GerABKA_families"/>
</dbReference>
<feature type="transmembrane region" description="Helical" evidence="5">
    <location>
        <begin position="303"/>
        <end position="324"/>
    </location>
</feature>
<keyword evidence="2 5" id="KW-0812">Transmembrane</keyword>
<keyword evidence="3 5" id="KW-1133">Transmembrane helix</keyword>
<keyword evidence="1" id="KW-1003">Cell membrane</keyword>
<comment type="caution">
    <text evidence="7">The sequence shown here is derived from an EMBL/GenBank/DDBJ whole genome shotgun (WGS) entry which is preliminary data.</text>
</comment>
<evidence type="ECO:0000313" key="8">
    <source>
        <dbReference type="Proteomes" id="UP001165283"/>
    </source>
</evidence>
<dbReference type="PROSITE" id="PS50234">
    <property type="entry name" value="VWFA"/>
    <property type="match status" value="1"/>
</dbReference>
<evidence type="ECO:0000256" key="3">
    <source>
        <dbReference type="ARBA" id="ARBA00022989"/>
    </source>
</evidence>
<feature type="domain" description="VWFA" evidence="6">
    <location>
        <begin position="86"/>
        <end position="288"/>
    </location>
</feature>
<dbReference type="Proteomes" id="UP001165283">
    <property type="component" value="Unassembled WGS sequence"/>
</dbReference>
<dbReference type="EMBL" id="JAGSOV010000069">
    <property type="protein sequence ID" value="MCO1659673.1"/>
    <property type="molecule type" value="Genomic_DNA"/>
</dbReference>
<accession>A0ABT1A9Q4</accession>
<name>A0ABT1A9Q4_9PSEU</name>
<dbReference type="SMART" id="SM00327">
    <property type="entry name" value="VWA"/>
    <property type="match status" value="1"/>
</dbReference>
<feature type="transmembrane region" description="Helical" evidence="5">
    <location>
        <begin position="6"/>
        <end position="22"/>
    </location>
</feature>
<evidence type="ECO:0000313" key="7">
    <source>
        <dbReference type="EMBL" id="MCO1659673.1"/>
    </source>
</evidence>
<organism evidence="7 8">
    <name type="scientific">Pseudonocardia humida</name>
    <dbReference type="NCBI Taxonomy" id="2800819"/>
    <lineage>
        <taxon>Bacteria</taxon>
        <taxon>Bacillati</taxon>
        <taxon>Actinomycetota</taxon>
        <taxon>Actinomycetes</taxon>
        <taxon>Pseudonocardiales</taxon>
        <taxon>Pseudonocardiaceae</taxon>
        <taxon>Pseudonocardia</taxon>
    </lineage>
</organism>
<sequence length="327" mass="33688">MSLAWPWMLLGLLAVPPAVLWYRRLVRARAARRAELAALGLVAPAALATGRRRHVPPALLLVAMVLLVTALARPEATVPQPRREGTVILAFDVSASMAATDVAPTRMEGAKAAAREFVLRQPESVLMGVVAFGGTGLVTQEVTADRAGVLAAIDRLSPQGGTGLARGLQTALSAIVGRPVEVDTSSGGAEPRGADLGYHGSAAIVLISDGENTDDLDPVAMADIASGAGVRVYPVGLGSPAGTVLQIDGFQVATALDEPTLREIAAHTDGEYFAAPDEQSLAAVSDSVVAWTVRTDRVEVTGLVAAAAALLVLIGVGLSLTWYGRAV</sequence>
<evidence type="ECO:0000256" key="5">
    <source>
        <dbReference type="SAM" id="Phobius"/>
    </source>
</evidence>
<evidence type="ECO:0000259" key="6">
    <source>
        <dbReference type="PROSITE" id="PS50234"/>
    </source>
</evidence>
<keyword evidence="4 5" id="KW-0472">Membrane</keyword>
<evidence type="ECO:0000256" key="4">
    <source>
        <dbReference type="ARBA" id="ARBA00023136"/>
    </source>
</evidence>
<dbReference type="Gene3D" id="3.40.50.410">
    <property type="entry name" value="von Willebrand factor, type A domain"/>
    <property type="match status" value="1"/>
</dbReference>
<dbReference type="SUPFAM" id="SSF53300">
    <property type="entry name" value="vWA-like"/>
    <property type="match status" value="1"/>
</dbReference>
<dbReference type="Pfam" id="PF13519">
    <property type="entry name" value="VWA_2"/>
    <property type="match status" value="1"/>
</dbReference>